<evidence type="ECO:0000256" key="1">
    <source>
        <dbReference type="SAM" id="SignalP"/>
    </source>
</evidence>
<feature type="domain" description="DUF985" evidence="2">
    <location>
        <begin position="30"/>
        <end position="160"/>
    </location>
</feature>
<dbReference type="Proteomes" id="UP000029964">
    <property type="component" value="Unassembled WGS sequence"/>
</dbReference>
<gene>
    <name evidence="3" type="ORF">ACRE_051800</name>
</gene>
<dbReference type="Gene3D" id="2.60.120.10">
    <property type="entry name" value="Jelly Rolls"/>
    <property type="match status" value="1"/>
</dbReference>
<dbReference type="EMBL" id="JPKY01000056">
    <property type="protein sequence ID" value="KFH44001.1"/>
    <property type="molecule type" value="Genomic_DNA"/>
</dbReference>
<keyword evidence="4" id="KW-1185">Reference proteome</keyword>
<dbReference type="InterPro" id="IPR009327">
    <property type="entry name" value="Cupin_DUF985"/>
</dbReference>
<dbReference type="PANTHER" id="PTHR33387:SF3">
    <property type="entry name" value="DUF985 DOMAIN-CONTAINING PROTEIN"/>
    <property type="match status" value="1"/>
</dbReference>
<name>A0A086T3R9_HAPC1</name>
<accession>A0A086T3R9</accession>
<dbReference type="InterPro" id="IPR039935">
    <property type="entry name" value="YML079W-like"/>
</dbReference>
<sequence>MFFPLPAALAVISALPSLTLAIPIEKRTAQEIINKLNLEPNVEKGYYRQTFQDPDTVNGRSVSTLIYYLLEGSDGDSRWHRVTDAAEVWHYYAGAPLTLSLSNNDGKAVEKHTLGADIFDNQAPQVVIPKNQWQSARSHGSWTLVGTTVAPGFTFEGYEVASPGWTPDDGSSNGLDAHFSMECR</sequence>
<dbReference type="Pfam" id="PF06172">
    <property type="entry name" value="Cupin_5"/>
    <property type="match status" value="1"/>
</dbReference>
<dbReference type="CDD" id="cd06121">
    <property type="entry name" value="cupin_YML079wp"/>
    <property type="match status" value="1"/>
</dbReference>
<feature type="chain" id="PRO_5001815317" description="DUF985 domain-containing protein" evidence="1">
    <location>
        <begin position="22"/>
        <end position="184"/>
    </location>
</feature>
<dbReference type="InterPro" id="IPR014710">
    <property type="entry name" value="RmlC-like_jellyroll"/>
</dbReference>
<dbReference type="AlphaFoldDB" id="A0A086T3R9"/>
<protein>
    <recommendedName>
        <fullName evidence="2">DUF985 domain-containing protein</fullName>
    </recommendedName>
</protein>
<comment type="caution">
    <text evidence="3">The sequence shown here is derived from an EMBL/GenBank/DDBJ whole genome shotgun (WGS) entry which is preliminary data.</text>
</comment>
<dbReference type="HOGENOM" id="CLU_088365_1_0_1"/>
<dbReference type="SUPFAM" id="SSF51182">
    <property type="entry name" value="RmlC-like cupins"/>
    <property type="match status" value="1"/>
</dbReference>
<organism evidence="3 4">
    <name type="scientific">Hapsidospora chrysogenum (strain ATCC 11550 / CBS 779.69 / DSM 880 / IAM 14645 / JCM 23072 / IMI 49137)</name>
    <name type="common">Acremonium chrysogenum</name>
    <dbReference type="NCBI Taxonomy" id="857340"/>
    <lineage>
        <taxon>Eukaryota</taxon>
        <taxon>Fungi</taxon>
        <taxon>Dikarya</taxon>
        <taxon>Ascomycota</taxon>
        <taxon>Pezizomycotina</taxon>
        <taxon>Sordariomycetes</taxon>
        <taxon>Hypocreomycetidae</taxon>
        <taxon>Hypocreales</taxon>
        <taxon>Bionectriaceae</taxon>
        <taxon>Hapsidospora</taxon>
    </lineage>
</organism>
<evidence type="ECO:0000313" key="4">
    <source>
        <dbReference type="Proteomes" id="UP000029964"/>
    </source>
</evidence>
<dbReference type="OrthoDB" id="6614653at2759"/>
<dbReference type="InterPro" id="IPR011051">
    <property type="entry name" value="RmlC_Cupin_sf"/>
</dbReference>
<evidence type="ECO:0000259" key="2">
    <source>
        <dbReference type="Pfam" id="PF06172"/>
    </source>
</evidence>
<keyword evidence="1" id="KW-0732">Signal</keyword>
<feature type="signal peptide" evidence="1">
    <location>
        <begin position="1"/>
        <end position="21"/>
    </location>
</feature>
<reference evidence="4" key="1">
    <citation type="journal article" date="2014" name="Genome Announc.">
        <title>Genome sequence and annotation of Acremonium chrysogenum, producer of the beta-lactam antibiotic cephalosporin C.</title>
        <authorList>
            <person name="Terfehr D."/>
            <person name="Dahlmann T.A."/>
            <person name="Specht T."/>
            <person name="Zadra I."/>
            <person name="Kuernsteiner H."/>
            <person name="Kueck U."/>
        </authorList>
    </citation>
    <scope>NUCLEOTIDE SEQUENCE [LARGE SCALE GENOMIC DNA]</scope>
    <source>
        <strain evidence="4">ATCC 11550 / CBS 779.69 / DSM 880 / IAM 14645 / JCM 23072 / IMI 49137</strain>
    </source>
</reference>
<evidence type="ECO:0000313" key="3">
    <source>
        <dbReference type="EMBL" id="KFH44001.1"/>
    </source>
</evidence>
<dbReference type="PANTHER" id="PTHR33387">
    <property type="entry name" value="RMLC-LIKE JELLY ROLL FOLD PROTEIN"/>
    <property type="match status" value="1"/>
</dbReference>
<proteinExistence type="predicted"/>